<dbReference type="GeneID" id="106474800"/>
<dbReference type="CDD" id="cd07979">
    <property type="entry name" value="HFD_TAF9"/>
    <property type="match status" value="1"/>
</dbReference>
<dbReference type="InterPro" id="IPR009072">
    <property type="entry name" value="Histone-fold"/>
</dbReference>
<evidence type="ECO:0000256" key="5">
    <source>
        <dbReference type="ARBA" id="ARBA00023242"/>
    </source>
</evidence>
<evidence type="ECO:0000256" key="3">
    <source>
        <dbReference type="ARBA" id="ARBA00023015"/>
    </source>
</evidence>
<evidence type="ECO:0000256" key="1">
    <source>
        <dbReference type="ARBA" id="ARBA00004123"/>
    </source>
</evidence>
<proteinExistence type="inferred from homology"/>
<evidence type="ECO:0000313" key="8">
    <source>
        <dbReference type="RefSeq" id="XP_013790943.1"/>
    </source>
</evidence>
<dbReference type="InterPro" id="IPR003162">
    <property type="entry name" value="TFIID-31"/>
</dbReference>
<dbReference type="InterPro" id="IPR051431">
    <property type="entry name" value="TFIID_subunit_9"/>
</dbReference>
<dbReference type="RefSeq" id="XP_013790943.1">
    <property type="nucleotide sequence ID" value="XM_013935489.2"/>
</dbReference>
<evidence type="ECO:0000256" key="2">
    <source>
        <dbReference type="ARBA" id="ARBA00007646"/>
    </source>
</evidence>
<keyword evidence="7" id="KW-1185">Reference proteome</keyword>
<protein>
    <submittedName>
        <fullName evidence="8">Transcription initiation factor TFIID subunit 9-like</fullName>
    </submittedName>
</protein>
<evidence type="ECO:0000256" key="6">
    <source>
        <dbReference type="SAM" id="MobiDB-lite"/>
    </source>
</evidence>
<feature type="compositionally biased region" description="Low complexity" evidence="6">
    <location>
        <begin position="230"/>
        <end position="255"/>
    </location>
</feature>
<evidence type="ECO:0000313" key="7">
    <source>
        <dbReference type="Proteomes" id="UP000694941"/>
    </source>
</evidence>
<keyword evidence="3" id="KW-0805">Transcription regulation</keyword>
<feature type="region of interest" description="Disordered" evidence="6">
    <location>
        <begin position="228"/>
        <end position="278"/>
    </location>
</feature>
<keyword evidence="5" id="KW-0539">Nucleus</keyword>
<dbReference type="Pfam" id="PF02291">
    <property type="entry name" value="TFIID-31kDa"/>
    <property type="match status" value="1"/>
</dbReference>
<name>A0ABM1BY81_LIMPO</name>
<reference evidence="8" key="1">
    <citation type="submission" date="2025-08" db="UniProtKB">
        <authorList>
            <consortium name="RefSeq"/>
        </authorList>
    </citation>
    <scope>IDENTIFICATION</scope>
    <source>
        <tissue evidence="8">Muscle</tissue>
    </source>
</reference>
<dbReference type="SUPFAM" id="SSF47113">
    <property type="entry name" value="Histone-fold"/>
    <property type="match status" value="1"/>
</dbReference>
<dbReference type="PANTHER" id="PTHR48068:SF4">
    <property type="entry name" value="TATA-BOX BINDING PROTEIN ASSOCIATED FACTOR 9"/>
    <property type="match status" value="1"/>
</dbReference>
<comment type="subcellular location">
    <subcellularLocation>
        <location evidence="1">Nucleus</location>
    </subcellularLocation>
</comment>
<sequence length="278" mass="30130">MASGKSSNSGNPSNPKDAQVMAAILKDMGIIEYEPRVINQMLEFTYKYVTTMLDDARLFSSHAKKKNIDVDDVRLAIQLQMDKSFTCPPPRDLLLEVARQKNSTPLPLIKSSAGARLPPDRYCLSACNYRLKPQKKPRMQINVPSSKVSFSSLQPGSSNTGPSISRVMPAIPLASKSGTVLSVVTKTVGSPTVTLVTRTVTTPTPTKGKMTPTPIFKLSQGPIISSSPLVSVKTSKPTTTSSSAVTSQNSSVSQSLADLPENEKKRKREDDPDDYDVE</sequence>
<keyword evidence="4" id="KW-0804">Transcription</keyword>
<dbReference type="Gene3D" id="1.10.20.10">
    <property type="entry name" value="Histone, subunit A"/>
    <property type="match status" value="1"/>
</dbReference>
<feature type="compositionally biased region" description="Basic and acidic residues" evidence="6">
    <location>
        <begin position="261"/>
        <end position="270"/>
    </location>
</feature>
<evidence type="ECO:0000256" key="4">
    <source>
        <dbReference type="ARBA" id="ARBA00023163"/>
    </source>
</evidence>
<organism evidence="7 8">
    <name type="scientific">Limulus polyphemus</name>
    <name type="common">Atlantic horseshoe crab</name>
    <dbReference type="NCBI Taxonomy" id="6850"/>
    <lineage>
        <taxon>Eukaryota</taxon>
        <taxon>Metazoa</taxon>
        <taxon>Ecdysozoa</taxon>
        <taxon>Arthropoda</taxon>
        <taxon>Chelicerata</taxon>
        <taxon>Merostomata</taxon>
        <taxon>Xiphosura</taxon>
        <taxon>Limulidae</taxon>
        <taxon>Limulus</taxon>
    </lineage>
</organism>
<comment type="similarity">
    <text evidence="2">Belongs to the TAF9 family.</text>
</comment>
<gene>
    <name evidence="8" type="primary">LOC106474800</name>
</gene>
<dbReference type="Proteomes" id="UP000694941">
    <property type="component" value="Unplaced"/>
</dbReference>
<dbReference type="PANTHER" id="PTHR48068">
    <property type="entry name" value="TAF9 RNA POLYMERASE II, TATA BOX-BINDING PROTEIN (TBP)-ASSOCIATED FACTOR"/>
    <property type="match status" value="1"/>
</dbReference>
<accession>A0ABM1BY81</accession>